<evidence type="ECO:0000256" key="1">
    <source>
        <dbReference type="SAM" id="MobiDB-lite"/>
    </source>
</evidence>
<accession>A0A8C5PTI7</accession>
<name>A0A8C5PTI7_9ANUR</name>
<dbReference type="Proteomes" id="UP000694569">
    <property type="component" value="Unplaced"/>
</dbReference>
<dbReference type="AlphaFoldDB" id="A0A8C5PTI7"/>
<keyword evidence="4" id="KW-1185">Reference proteome</keyword>
<feature type="region of interest" description="Disordered" evidence="1">
    <location>
        <begin position="297"/>
        <end position="342"/>
    </location>
</feature>
<dbReference type="InterPro" id="IPR048270">
    <property type="entry name" value="PNMA_C"/>
</dbReference>
<dbReference type="PANTHER" id="PTHR23095:SF17">
    <property type="entry name" value="PARANEOPLASTIC ANTIGEN MA1"/>
    <property type="match status" value="1"/>
</dbReference>
<sequence length="342" mass="39330">MERIPIYQALMVCNIPPQGQAMQCIRVLENLLLGTMVTIKDVLRNQTGEKYILVYALKDLRNWAIPKRWHRTLPIPPQEEKRLRVNHIDFVDEIPTTSSRPSNVPNPTDASNGDIPDVLRKLSEAIVTANHTHSYGKLRVFSGMQPVPSGEESFEIWERNAAQLLDEWTCTDAMKRQRIMESLRSPATDIVNAHKILKGEIESQEYLLVLQRVYGDVEDAESLLNKFYNTRQKKHERLSDYVTRLQVFLGKLMEKNVVLPAQAHVKLTKQVLRGALFYIAHNQVKEIESQIFSPATSKENLTKPREKENTEMASLRERLAELESQSHPPRPSRIRKRQSPPG</sequence>
<proteinExistence type="predicted"/>
<reference evidence="3" key="1">
    <citation type="submission" date="2025-08" db="UniProtKB">
        <authorList>
            <consortium name="Ensembl"/>
        </authorList>
    </citation>
    <scope>IDENTIFICATION</scope>
</reference>
<organism evidence="3 4">
    <name type="scientific">Leptobrachium leishanense</name>
    <name type="common">Leishan spiny toad</name>
    <dbReference type="NCBI Taxonomy" id="445787"/>
    <lineage>
        <taxon>Eukaryota</taxon>
        <taxon>Metazoa</taxon>
        <taxon>Chordata</taxon>
        <taxon>Craniata</taxon>
        <taxon>Vertebrata</taxon>
        <taxon>Euteleostomi</taxon>
        <taxon>Amphibia</taxon>
        <taxon>Batrachia</taxon>
        <taxon>Anura</taxon>
        <taxon>Pelobatoidea</taxon>
        <taxon>Megophryidae</taxon>
        <taxon>Leptobrachium</taxon>
    </lineage>
</organism>
<dbReference type="GeneTree" id="ENSGT01030000234522"/>
<dbReference type="PANTHER" id="PTHR23095">
    <property type="entry name" value="PARANEOPLASTIC ANTIGEN"/>
    <property type="match status" value="1"/>
</dbReference>
<dbReference type="OrthoDB" id="115435at2759"/>
<feature type="compositionally biased region" description="Polar residues" evidence="1">
    <location>
        <begin position="95"/>
        <end position="111"/>
    </location>
</feature>
<evidence type="ECO:0000313" key="4">
    <source>
        <dbReference type="Proteomes" id="UP000694569"/>
    </source>
</evidence>
<feature type="domain" description="Paraneoplastic antigen Ma-like C-terminal" evidence="2">
    <location>
        <begin position="141"/>
        <end position="277"/>
    </location>
</feature>
<evidence type="ECO:0000259" key="2">
    <source>
        <dbReference type="Pfam" id="PF14893"/>
    </source>
</evidence>
<feature type="compositionally biased region" description="Basic and acidic residues" evidence="1">
    <location>
        <begin position="300"/>
        <end position="321"/>
    </location>
</feature>
<protein>
    <recommendedName>
        <fullName evidence="2">Paraneoplastic antigen Ma-like C-terminal domain-containing protein</fullName>
    </recommendedName>
</protein>
<dbReference type="Ensembl" id="ENSLLET00000028820.1">
    <property type="protein sequence ID" value="ENSLLEP00000027735.1"/>
    <property type="gene ID" value="ENSLLEG00000017584.1"/>
</dbReference>
<feature type="compositionally biased region" description="Basic residues" evidence="1">
    <location>
        <begin position="330"/>
        <end position="342"/>
    </location>
</feature>
<reference evidence="3" key="2">
    <citation type="submission" date="2025-09" db="UniProtKB">
        <authorList>
            <consortium name="Ensembl"/>
        </authorList>
    </citation>
    <scope>IDENTIFICATION</scope>
</reference>
<evidence type="ECO:0000313" key="3">
    <source>
        <dbReference type="Ensembl" id="ENSLLEP00000027735.1"/>
    </source>
</evidence>
<dbReference type="InterPro" id="IPR026523">
    <property type="entry name" value="PNMA"/>
</dbReference>
<dbReference type="Pfam" id="PF14893">
    <property type="entry name" value="PNMA"/>
    <property type="match status" value="1"/>
</dbReference>
<feature type="region of interest" description="Disordered" evidence="1">
    <location>
        <begin position="94"/>
        <end position="114"/>
    </location>
</feature>